<feature type="region of interest" description="Disordered" evidence="1">
    <location>
        <begin position="1"/>
        <end position="351"/>
    </location>
</feature>
<name>A0A840PIQ7_9ACTN</name>
<dbReference type="EMBL" id="JACHGN010000029">
    <property type="protein sequence ID" value="MBB5139418.1"/>
    <property type="molecule type" value="Genomic_DNA"/>
</dbReference>
<organism evidence="2 3">
    <name type="scientific">Thermocatellispora tengchongensis</name>
    <dbReference type="NCBI Taxonomy" id="1073253"/>
    <lineage>
        <taxon>Bacteria</taxon>
        <taxon>Bacillati</taxon>
        <taxon>Actinomycetota</taxon>
        <taxon>Actinomycetes</taxon>
        <taxon>Streptosporangiales</taxon>
        <taxon>Streptosporangiaceae</taxon>
        <taxon>Thermocatellispora</taxon>
    </lineage>
</organism>
<feature type="compositionally biased region" description="Polar residues" evidence="1">
    <location>
        <begin position="192"/>
        <end position="202"/>
    </location>
</feature>
<evidence type="ECO:0000313" key="2">
    <source>
        <dbReference type="EMBL" id="MBB5139418.1"/>
    </source>
</evidence>
<sequence>MGYPGEPPRRQPYDGQEPSAPRGESWFDAPRRGRSEGPPPGTGPATGPFGRPDSGPATGPFGPPETGPATGPFGTSDPGPATGPFGPPDIGPSSGPATGPLSAVPPYDPYAPGGPYAPEPAPAAPERPMAFGDQGGLGGTGAFSRPADFGPPSPVNGNRPINGARHTYGGGPSAPDAGAPAPGRPPAAPGAQSFTDLLNNRQGGLGTADPLGPAPSPTGRPDPGFDAFNPRPDAFGPGPDAFNPAPDAFKPGPDAFGPGPDAFGPRPDAFGRPEAPPPSQQQARREAPYEPRRRAPEGDPAERQGPPSGPIGEPVPAAAPLQSPRPADEEPIKPDPPRRKEMWSPYDEGPRSRRPVYIALVAVALLVAGGFGLAAMASSGDDDATATAEPAPRPTASLPPAAPGGKDGFAASRATDKYPLTLNEIFPKKKITKGGATYVMTTRRTDKTCKNGATGDKLIKALSTGKCNQLLRASFRDSSGKIIGTVGVANLQTAKMAAKVVSVAAGGKLEDYVKPLPGKDEVTKALGSGQANAGAWRHGHYAVLLWFQFKDGHTPTTSERKKLTKAALDITDATVFPALDSRTLTGRRP</sequence>
<protein>
    <submittedName>
        <fullName evidence="2">Uncharacterized protein</fullName>
    </submittedName>
</protein>
<accession>A0A840PIQ7</accession>
<feature type="compositionally biased region" description="Basic and acidic residues" evidence="1">
    <location>
        <begin position="283"/>
        <end position="302"/>
    </location>
</feature>
<feature type="compositionally biased region" description="Low complexity" evidence="1">
    <location>
        <begin position="248"/>
        <end position="268"/>
    </location>
</feature>
<comment type="caution">
    <text evidence="2">The sequence shown here is derived from an EMBL/GenBank/DDBJ whole genome shotgun (WGS) entry which is preliminary data.</text>
</comment>
<dbReference type="Proteomes" id="UP000578449">
    <property type="component" value="Unassembled WGS sequence"/>
</dbReference>
<dbReference type="AlphaFoldDB" id="A0A840PIQ7"/>
<evidence type="ECO:0000256" key="1">
    <source>
        <dbReference type="SAM" id="MobiDB-lite"/>
    </source>
</evidence>
<reference evidence="2 3" key="1">
    <citation type="submission" date="2020-08" db="EMBL/GenBank/DDBJ databases">
        <title>Genomic Encyclopedia of Type Strains, Phase IV (KMG-IV): sequencing the most valuable type-strain genomes for metagenomic binning, comparative biology and taxonomic classification.</title>
        <authorList>
            <person name="Goeker M."/>
        </authorList>
    </citation>
    <scope>NUCLEOTIDE SEQUENCE [LARGE SCALE GENOMIC DNA]</scope>
    <source>
        <strain evidence="2 3">DSM 45615</strain>
    </source>
</reference>
<feature type="compositionally biased region" description="Basic and acidic residues" evidence="1">
    <location>
        <begin position="326"/>
        <end position="342"/>
    </location>
</feature>
<proteinExistence type="predicted"/>
<gene>
    <name evidence="2" type="ORF">HNP84_009181</name>
</gene>
<dbReference type="RefSeq" id="WP_185056243.1">
    <property type="nucleotide sequence ID" value="NZ_BAABIX010000029.1"/>
</dbReference>
<evidence type="ECO:0000313" key="3">
    <source>
        <dbReference type="Proteomes" id="UP000578449"/>
    </source>
</evidence>
<keyword evidence="3" id="KW-1185">Reference proteome</keyword>
<feature type="compositionally biased region" description="Pro residues" evidence="1">
    <location>
        <begin position="115"/>
        <end position="125"/>
    </location>
</feature>
<feature type="region of interest" description="Disordered" evidence="1">
    <location>
        <begin position="377"/>
        <end position="412"/>
    </location>
</feature>
<feature type="compositionally biased region" description="Low complexity" evidence="1">
    <location>
        <begin position="377"/>
        <end position="396"/>
    </location>
</feature>